<feature type="compositionally biased region" description="Polar residues" evidence="1">
    <location>
        <begin position="551"/>
        <end position="566"/>
    </location>
</feature>
<comment type="caution">
    <text evidence="3">The sequence shown here is derived from an EMBL/GenBank/DDBJ whole genome shotgun (WGS) entry which is preliminary data.</text>
</comment>
<feature type="region of interest" description="Disordered" evidence="1">
    <location>
        <begin position="277"/>
        <end position="319"/>
    </location>
</feature>
<evidence type="ECO:0000313" key="3">
    <source>
        <dbReference type="EMBL" id="CAD6254575.1"/>
    </source>
</evidence>
<feature type="compositionally biased region" description="Basic residues" evidence="1">
    <location>
        <begin position="291"/>
        <end position="301"/>
    </location>
</feature>
<dbReference type="InterPro" id="IPR002716">
    <property type="entry name" value="PIN_dom"/>
</dbReference>
<evidence type="ECO:0000313" key="4">
    <source>
        <dbReference type="Proteomes" id="UP000604825"/>
    </source>
</evidence>
<evidence type="ECO:0000256" key="1">
    <source>
        <dbReference type="SAM" id="MobiDB-lite"/>
    </source>
</evidence>
<dbReference type="GO" id="GO:0031965">
    <property type="term" value="C:nuclear membrane"/>
    <property type="evidence" value="ECO:0007669"/>
    <property type="project" value="TreeGrafter"/>
</dbReference>
<feature type="compositionally biased region" description="Basic and acidic residues" evidence="1">
    <location>
        <begin position="303"/>
        <end position="314"/>
    </location>
</feature>
<dbReference type="Proteomes" id="UP000604825">
    <property type="component" value="Unassembled WGS sequence"/>
</dbReference>
<feature type="domain" description="FHA" evidence="2">
    <location>
        <begin position="55"/>
        <end position="106"/>
    </location>
</feature>
<dbReference type="PROSITE" id="PS50006">
    <property type="entry name" value="FHA_DOMAIN"/>
    <property type="match status" value="1"/>
</dbReference>
<dbReference type="InterPro" id="IPR008984">
    <property type="entry name" value="SMAD_FHA_dom_sf"/>
</dbReference>
<dbReference type="OrthoDB" id="444265at2759"/>
<dbReference type="SUPFAM" id="SSF49879">
    <property type="entry name" value="SMAD/FHA domain"/>
    <property type="match status" value="1"/>
</dbReference>
<dbReference type="Pfam" id="PF00498">
    <property type="entry name" value="FHA"/>
    <property type="match status" value="1"/>
</dbReference>
<dbReference type="PANTHER" id="PTHR22593:SF8">
    <property type="entry name" value="FHA DOMAIN-CONTAINING PROTEIN PS1"/>
    <property type="match status" value="1"/>
</dbReference>
<evidence type="ECO:0000259" key="2">
    <source>
        <dbReference type="PROSITE" id="PS50006"/>
    </source>
</evidence>
<dbReference type="PANTHER" id="PTHR22593">
    <property type="entry name" value="TRANSMEMBRANE PROTEIN 18"/>
    <property type="match status" value="1"/>
</dbReference>
<name>A0A811QEN0_9POAL</name>
<sequence length="1136" mass="125054">MAAADGDAPIAAFAVAKGGAVLKHIFLNAPPPEATRGAGGGRGVEGGGEEEDPPVMVGRHPDCHVLVDHPSVSRFHLELRCRRRQRLITVTDLCSVHGTWVSGRRIPPNTPVDLATGDMLRLGASKREYRLLWLSLREAFEMDDLLYMPSLPEEDKEEPHVKEPSSQLVPGHMDSVDMETHQDTSEQIVPKDIAFPAKDTSEQIVSEDIAFPAKVPPSAPPLSEFVHSFFAKAPSLSQFHEKRDGVTEEKLVDKDQISESFGSLIIQEMAGTLTNAGKSIQSDKQDASNKVSKRSKLKSVKSLRVDTGRSRDRSSTLSHSFQKVDQNEILVCSQSCGTECAACIALFGISEVERAEEKEELIAEDKVDMNPPASMIMEGNMKEKKPENYVPEDPVDAKLQKKLGFPLHFKDDVFPDKEIPQWNGATVHTESELVSENLIMPVKHDGLNHLNLEGDLSEYENMDPNNIGEGPGNCPLEGTICGNLFDNLDTEGIEDEEIYRLDKDEITPSVSGNIIMERSHRGLKPTISQQLMDSISPLNLDHDDFSENDNSKLNTGDQMKSNEPVSENLNPLMPISHLEFKVDILLDMESSVPALGKSEAMSAVREENLFSDKENVTPASKVKTNVRRVLGTRMDNSLSAANASNKKKVLGSRVDNSVLAENSSNKKQCSELSTKSEKFHTVDFDVFNSDKENLTPISSGGMKARKCFPKDLSVDIDQDQEAFCSDKENLTPLSSAARKTRDMSGNRIRVESAITKKRVADRLPFQTLLSNSPLRPASSHDCTCAVAKPADIAAGHLVIKLEDKFNNLSCNNQESGSAGQGMKAWTMVANTDSLLDDESRKAIMLLRGLKGTHLFIPRIVIRELDSMKQREGLFRRSTKATTILQWIEECMATESWWIHVQSSADMFPVAPTPPATPSAQRIDEEIEIGSASFNPMAAFFSPRSSALADIVSPRPEDRVLDCALVFSRLRSDEKVVVLSNSVTLKIKAMAEVRYHHCEPSSLALHSVIQMTNVCSLSPLGIGTETAWLHAQGLPCEGAKEFRESLMDPSSRRFMWAASAPRGSAWSCLDASALAENYYNSRHHHHHAMKRRVVPARPAQAAKGLKLILRHNSLYAQATTNAAVNKTTPLLASLASV</sequence>
<proteinExistence type="predicted"/>
<dbReference type="Pfam" id="PF13638">
    <property type="entry name" value="PIN_4"/>
    <property type="match status" value="1"/>
</dbReference>
<dbReference type="Gene3D" id="2.60.200.20">
    <property type="match status" value="1"/>
</dbReference>
<gene>
    <name evidence="3" type="ORF">NCGR_LOCUS38178</name>
</gene>
<organism evidence="3 4">
    <name type="scientific">Miscanthus lutarioriparius</name>
    <dbReference type="NCBI Taxonomy" id="422564"/>
    <lineage>
        <taxon>Eukaryota</taxon>
        <taxon>Viridiplantae</taxon>
        <taxon>Streptophyta</taxon>
        <taxon>Embryophyta</taxon>
        <taxon>Tracheophyta</taxon>
        <taxon>Spermatophyta</taxon>
        <taxon>Magnoliopsida</taxon>
        <taxon>Liliopsida</taxon>
        <taxon>Poales</taxon>
        <taxon>Poaceae</taxon>
        <taxon>PACMAD clade</taxon>
        <taxon>Panicoideae</taxon>
        <taxon>Andropogonodae</taxon>
        <taxon>Andropogoneae</taxon>
        <taxon>Saccharinae</taxon>
        <taxon>Miscanthus</taxon>
    </lineage>
</organism>
<feature type="region of interest" description="Disordered" evidence="1">
    <location>
        <begin position="31"/>
        <end position="52"/>
    </location>
</feature>
<accession>A0A811QEN0</accession>
<reference evidence="3" key="1">
    <citation type="submission" date="2020-10" db="EMBL/GenBank/DDBJ databases">
        <authorList>
            <person name="Han B."/>
            <person name="Lu T."/>
            <person name="Zhao Q."/>
            <person name="Huang X."/>
            <person name="Zhao Y."/>
        </authorList>
    </citation>
    <scope>NUCLEOTIDE SEQUENCE</scope>
</reference>
<feature type="compositionally biased region" description="Gly residues" evidence="1">
    <location>
        <begin position="37"/>
        <end position="46"/>
    </location>
</feature>
<dbReference type="AlphaFoldDB" id="A0A811QEN0"/>
<dbReference type="SMART" id="SM00240">
    <property type="entry name" value="FHA"/>
    <property type="match status" value="1"/>
</dbReference>
<protein>
    <recommendedName>
        <fullName evidence="2">FHA domain-containing protein</fullName>
    </recommendedName>
</protein>
<keyword evidence="4" id="KW-1185">Reference proteome</keyword>
<dbReference type="Gene3D" id="3.40.50.1010">
    <property type="entry name" value="5'-nuclease"/>
    <property type="match status" value="1"/>
</dbReference>
<dbReference type="InterPro" id="IPR000253">
    <property type="entry name" value="FHA_dom"/>
</dbReference>
<feature type="region of interest" description="Disordered" evidence="1">
    <location>
        <begin position="545"/>
        <end position="566"/>
    </location>
</feature>
<dbReference type="EMBL" id="CAJGYO010000009">
    <property type="protein sequence ID" value="CAD6254575.1"/>
    <property type="molecule type" value="Genomic_DNA"/>
</dbReference>